<reference evidence="14" key="1">
    <citation type="submission" date="2016-11" db="UniProtKB">
        <authorList>
            <consortium name="WormBaseParasite"/>
        </authorList>
    </citation>
    <scope>IDENTIFICATION</scope>
</reference>
<evidence type="ECO:0000256" key="9">
    <source>
        <dbReference type="ARBA" id="ARBA00022808"/>
    </source>
</evidence>
<evidence type="ECO:0000256" key="5">
    <source>
        <dbReference type="ARBA" id="ARBA00012864"/>
    </source>
</evidence>
<keyword evidence="13" id="KW-1185">Reference proteome</keyword>
<dbReference type="GO" id="GO:0005737">
    <property type="term" value="C:cytoplasm"/>
    <property type="evidence" value="ECO:0007669"/>
    <property type="project" value="InterPro"/>
</dbReference>
<evidence type="ECO:0000256" key="4">
    <source>
        <dbReference type="ARBA" id="ARBA00008002"/>
    </source>
</evidence>
<evidence type="ECO:0000256" key="2">
    <source>
        <dbReference type="ARBA" id="ARBA00001965"/>
    </source>
</evidence>
<organism evidence="13 14">
    <name type="scientific">Steinernema glaseri</name>
    <dbReference type="NCBI Taxonomy" id="37863"/>
    <lineage>
        <taxon>Eukaryota</taxon>
        <taxon>Metazoa</taxon>
        <taxon>Ecdysozoa</taxon>
        <taxon>Nematoda</taxon>
        <taxon>Chromadorea</taxon>
        <taxon>Rhabditida</taxon>
        <taxon>Tylenchina</taxon>
        <taxon>Panagrolaimomorpha</taxon>
        <taxon>Strongyloidoidea</taxon>
        <taxon>Steinernematidae</taxon>
        <taxon>Steinernema</taxon>
    </lineage>
</organism>
<dbReference type="Gene3D" id="3.20.20.140">
    <property type="entry name" value="Metal-dependent hydrolases"/>
    <property type="match status" value="1"/>
</dbReference>
<evidence type="ECO:0000256" key="3">
    <source>
        <dbReference type="ARBA" id="ARBA00004758"/>
    </source>
</evidence>
<dbReference type="CDD" id="cd01296">
    <property type="entry name" value="Imidazolone-5PH"/>
    <property type="match status" value="1"/>
</dbReference>
<evidence type="ECO:0000256" key="10">
    <source>
        <dbReference type="ARBA" id="ARBA00022833"/>
    </source>
</evidence>
<comment type="cofactor">
    <cofactor evidence="2">
        <name>Fe(3+)</name>
        <dbReference type="ChEBI" id="CHEBI:29034"/>
    </cofactor>
</comment>
<dbReference type="InterPro" id="IPR006680">
    <property type="entry name" value="Amidohydro-rel"/>
</dbReference>
<dbReference type="Pfam" id="PF01979">
    <property type="entry name" value="Amidohydro_1"/>
    <property type="match status" value="1"/>
</dbReference>
<dbReference type="FunFam" id="3.20.20.140:FF:000007">
    <property type="entry name" value="Imidazolonepropionase"/>
    <property type="match status" value="1"/>
</dbReference>
<dbReference type="GO" id="GO:0019557">
    <property type="term" value="P:L-histidine catabolic process to glutamate and formate"/>
    <property type="evidence" value="ECO:0007669"/>
    <property type="project" value="UniProtKB-UniPathway"/>
</dbReference>
<evidence type="ECO:0000259" key="12">
    <source>
        <dbReference type="Pfam" id="PF01979"/>
    </source>
</evidence>
<evidence type="ECO:0000256" key="11">
    <source>
        <dbReference type="ARBA" id="ARBA00023004"/>
    </source>
</evidence>
<dbReference type="Gene3D" id="2.30.40.10">
    <property type="entry name" value="Urease, subunit C, domain 1"/>
    <property type="match status" value="1"/>
</dbReference>
<dbReference type="UniPathway" id="UPA00379">
    <property type="reaction ID" value="UER00551"/>
</dbReference>
<evidence type="ECO:0000256" key="7">
    <source>
        <dbReference type="ARBA" id="ARBA00022723"/>
    </source>
</evidence>
<proteinExistence type="inferred from homology"/>
<feature type="domain" description="Amidohydrolase-related" evidence="12">
    <location>
        <begin position="87"/>
        <end position="432"/>
    </location>
</feature>
<evidence type="ECO:0000313" key="13">
    <source>
        <dbReference type="Proteomes" id="UP000095287"/>
    </source>
</evidence>
<keyword evidence="8" id="KW-0378">Hydrolase</keyword>
<dbReference type="NCBIfam" id="TIGR01224">
    <property type="entry name" value="hutI"/>
    <property type="match status" value="1"/>
</dbReference>
<evidence type="ECO:0000313" key="14">
    <source>
        <dbReference type="WBParaSite" id="L893_g13804.t1"/>
    </source>
</evidence>
<dbReference type="GO" id="GO:0046872">
    <property type="term" value="F:metal ion binding"/>
    <property type="evidence" value="ECO:0007669"/>
    <property type="project" value="UniProtKB-KW"/>
</dbReference>
<evidence type="ECO:0000256" key="8">
    <source>
        <dbReference type="ARBA" id="ARBA00022801"/>
    </source>
</evidence>
<dbReference type="InterPro" id="IPR032466">
    <property type="entry name" value="Metal_Hydrolase"/>
</dbReference>
<comment type="pathway">
    <text evidence="3">Amino-acid degradation; L-histidine degradation into L-glutamate; N-formimidoyl-L-glutamate from L-histidine: step 3/3.</text>
</comment>
<accession>A0A1I7Y8F1</accession>
<evidence type="ECO:0000256" key="6">
    <source>
        <dbReference type="ARBA" id="ARBA00013406"/>
    </source>
</evidence>
<dbReference type="PANTHER" id="PTHR42752">
    <property type="entry name" value="IMIDAZOLONEPROPIONASE"/>
    <property type="match status" value="1"/>
</dbReference>
<dbReference type="GO" id="GO:0019556">
    <property type="term" value="P:L-histidine catabolic process to glutamate and formamide"/>
    <property type="evidence" value="ECO:0007669"/>
    <property type="project" value="UniProtKB-UniPathway"/>
</dbReference>
<dbReference type="AlphaFoldDB" id="A0A1I7Y8F1"/>
<dbReference type="InterPro" id="IPR005920">
    <property type="entry name" value="HutI"/>
</dbReference>
<dbReference type="WBParaSite" id="L893_g13804.t1">
    <property type="protein sequence ID" value="L893_g13804.t1"/>
    <property type="gene ID" value="L893_g13804"/>
</dbReference>
<dbReference type="PANTHER" id="PTHR42752:SF1">
    <property type="entry name" value="IMIDAZOLONEPROPIONASE-RELATED"/>
    <property type="match status" value="1"/>
</dbReference>
<protein>
    <recommendedName>
        <fullName evidence="6">Probable imidazolonepropionase</fullName>
        <ecNumber evidence="5">3.5.2.7</ecNumber>
    </recommendedName>
</protein>
<dbReference type="EC" id="3.5.2.7" evidence="5"/>
<keyword evidence="9" id="KW-0369">Histidine metabolism</keyword>
<dbReference type="SUPFAM" id="SSF51556">
    <property type="entry name" value="Metallo-dependent hydrolases"/>
    <property type="match status" value="1"/>
</dbReference>
<keyword evidence="11" id="KW-0408">Iron</keyword>
<sequence length="436" mass="46940">MAAFADGFGSIIFNIRQIVQITDDPNCLYLRGAEMADVKVIESDADDLAVLVDLDGVISHIGCNAELKALAKASKVKESVDAEGGCLVPGLVDGHTHPVFAGDRVHEFAMKLAGASYMEVQQAGGGIHFTTKKTREATESELLESLEVVGVEMLKAGTTTLEAKSGYGLDTETEMKMLEVIEMANGIFPLDFSGTFCGAHAIPKDSDEWLQTELIVNEMIPRIVEEKAEGRLTCVENIDVFCEKGVFGIDSSKRIMEAGKSAGLRINFHADELHPLGGAEMGASIGARAMSHLEEISSEGIAAMAESKSVAVLLPTTAYMLRLKPPPAREMIDHGVIVALGSDFNPNAFCLSMPTVMHLACVQFRMSMPEALVASTLNAAYSIGRSKRIGAITVGRQADLLVLEAPKWEHLIYRFGCHAMVIKHVIKNGKVVFSKS</sequence>
<keyword evidence="10" id="KW-0862">Zinc</keyword>
<dbReference type="Proteomes" id="UP000095287">
    <property type="component" value="Unplaced"/>
</dbReference>
<dbReference type="GO" id="GO:0050480">
    <property type="term" value="F:imidazolonepropionase activity"/>
    <property type="evidence" value="ECO:0007669"/>
    <property type="project" value="UniProtKB-EC"/>
</dbReference>
<dbReference type="InterPro" id="IPR011059">
    <property type="entry name" value="Metal-dep_hydrolase_composite"/>
</dbReference>
<comment type="catalytic activity">
    <reaction evidence="1">
        <text>4-imidazolone-5-propanoate + H2O = N-formimidoyl-L-glutamate</text>
        <dbReference type="Rhea" id="RHEA:23660"/>
        <dbReference type="ChEBI" id="CHEBI:15377"/>
        <dbReference type="ChEBI" id="CHEBI:58928"/>
        <dbReference type="ChEBI" id="CHEBI:77893"/>
        <dbReference type="EC" id="3.5.2.7"/>
    </reaction>
</comment>
<dbReference type="SUPFAM" id="SSF51338">
    <property type="entry name" value="Composite domain of metallo-dependent hydrolases"/>
    <property type="match status" value="2"/>
</dbReference>
<evidence type="ECO:0000256" key="1">
    <source>
        <dbReference type="ARBA" id="ARBA00000853"/>
    </source>
</evidence>
<keyword evidence="7" id="KW-0479">Metal-binding</keyword>
<name>A0A1I7Y8F1_9BILA</name>
<comment type="similarity">
    <text evidence="4">Belongs to the metallo-dependent hydrolases superfamily. HutI family.</text>
</comment>